<dbReference type="Gene3D" id="3.40.50.300">
    <property type="entry name" value="P-loop containing nucleotide triphosphate hydrolases"/>
    <property type="match status" value="1"/>
</dbReference>
<proteinExistence type="predicted"/>
<dbReference type="AlphaFoldDB" id="A0A7W7NZ74"/>
<dbReference type="InterPro" id="IPR002611">
    <property type="entry name" value="IstB_ATP-bd"/>
</dbReference>
<name>A0A7W7NZ74_9SPHN</name>
<evidence type="ECO:0000313" key="3">
    <source>
        <dbReference type="Proteomes" id="UP000555448"/>
    </source>
</evidence>
<reference evidence="2 3" key="1">
    <citation type="submission" date="2020-08" db="EMBL/GenBank/DDBJ databases">
        <title>Functional genomics of gut bacteria from endangered species of beetles.</title>
        <authorList>
            <person name="Carlos-Shanley C."/>
        </authorList>
    </citation>
    <scope>NUCLEOTIDE SEQUENCE [LARGE SCALE GENOMIC DNA]</scope>
    <source>
        <strain evidence="2 3">S00245</strain>
    </source>
</reference>
<dbReference type="GO" id="GO:0005524">
    <property type="term" value="F:ATP binding"/>
    <property type="evidence" value="ECO:0007669"/>
    <property type="project" value="InterPro"/>
</dbReference>
<sequence>MSEIIQRIRTSLVGLKVPRSLEALDHTMRCLERGEMTAIEAIDILLAHEHGNRESRRFSVGIKTSRLVPMKLIEGFDCSFQPSLDRSQILALAQFDFVERGDMVHLLGPPRTGNSHLATALGVEAVRAGKRVYRASLAEVIDTLARAERDGRLPRNCASSTATAS</sequence>
<dbReference type="EMBL" id="JACHLR010000040">
    <property type="protein sequence ID" value="MBB4860975.1"/>
    <property type="molecule type" value="Genomic_DNA"/>
</dbReference>
<dbReference type="Proteomes" id="UP000555448">
    <property type="component" value="Unassembled WGS sequence"/>
</dbReference>
<protein>
    <submittedName>
        <fullName evidence="2">DNA replication protein DnaC</fullName>
    </submittedName>
</protein>
<organism evidence="2 3">
    <name type="scientific">Novosphingobium chloroacetimidivorans</name>
    <dbReference type="NCBI Taxonomy" id="1428314"/>
    <lineage>
        <taxon>Bacteria</taxon>
        <taxon>Pseudomonadati</taxon>
        <taxon>Pseudomonadota</taxon>
        <taxon>Alphaproteobacteria</taxon>
        <taxon>Sphingomonadales</taxon>
        <taxon>Sphingomonadaceae</taxon>
        <taxon>Novosphingobium</taxon>
    </lineage>
</organism>
<gene>
    <name evidence="2" type="ORF">HNO88_004321</name>
</gene>
<keyword evidence="3" id="KW-1185">Reference proteome</keyword>
<evidence type="ECO:0000313" key="2">
    <source>
        <dbReference type="EMBL" id="MBB4860975.1"/>
    </source>
</evidence>
<feature type="domain" description="IstB-like ATP-binding" evidence="1">
    <location>
        <begin position="12"/>
        <end position="159"/>
    </location>
</feature>
<dbReference type="InterPro" id="IPR027417">
    <property type="entry name" value="P-loop_NTPase"/>
</dbReference>
<dbReference type="SUPFAM" id="SSF52540">
    <property type="entry name" value="P-loop containing nucleoside triphosphate hydrolases"/>
    <property type="match status" value="1"/>
</dbReference>
<accession>A0A7W7NZ74</accession>
<comment type="caution">
    <text evidence="2">The sequence shown here is derived from an EMBL/GenBank/DDBJ whole genome shotgun (WGS) entry which is preliminary data.</text>
</comment>
<dbReference type="Pfam" id="PF01695">
    <property type="entry name" value="IstB_IS21"/>
    <property type="match status" value="1"/>
</dbReference>
<evidence type="ECO:0000259" key="1">
    <source>
        <dbReference type="Pfam" id="PF01695"/>
    </source>
</evidence>